<reference evidence="3 4" key="1">
    <citation type="submission" date="2024-02" db="EMBL/GenBank/DDBJ databases">
        <authorList>
            <person name="Chen Y."/>
            <person name="Shah S."/>
            <person name="Dougan E. K."/>
            <person name="Thang M."/>
            <person name="Chan C."/>
        </authorList>
    </citation>
    <scope>NUCLEOTIDE SEQUENCE [LARGE SCALE GENOMIC DNA]</scope>
</reference>
<name>A0ABP0HPV8_9DINO</name>
<proteinExistence type="predicted"/>
<protein>
    <submittedName>
        <fullName evidence="3">Uncharacterized protein</fullName>
    </submittedName>
</protein>
<dbReference type="EMBL" id="CAXAMN010001103">
    <property type="protein sequence ID" value="CAK8992244.1"/>
    <property type="molecule type" value="Genomic_DNA"/>
</dbReference>
<feature type="region of interest" description="Disordered" evidence="1">
    <location>
        <begin position="895"/>
        <end position="915"/>
    </location>
</feature>
<accession>A0ABP0HPV8</accession>
<keyword evidence="4" id="KW-1185">Reference proteome</keyword>
<evidence type="ECO:0000313" key="4">
    <source>
        <dbReference type="Proteomes" id="UP001642484"/>
    </source>
</evidence>
<feature type="compositionally biased region" description="Low complexity" evidence="1">
    <location>
        <begin position="895"/>
        <end position="904"/>
    </location>
</feature>
<evidence type="ECO:0000256" key="1">
    <source>
        <dbReference type="SAM" id="MobiDB-lite"/>
    </source>
</evidence>
<gene>
    <name evidence="2" type="ORF">CCMP2556_LOCUS2787</name>
    <name evidence="3" type="ORF">CCMP2556_LOCUS2788</name>
</gene>
<dbReference type="Proteomes" id="UP001642484">
    <property type="component" value="Unassembled WGS sequence"/>
</dbReference>
<organism evidence="3 4">
    <name type="scientific">Durusdinium trenchii</name>
    <dbReference type="NCBI Taxonomy" id="1381693"/>
    <lineage>
        <taxon>Eukaryota</taxon>
        <taxon>Sar</taxon>
        <taxon>Alveolata</taxon>
        <taxon>Dinophyceae</taxon>
        <taxon>Suessiales</taxon>
        <taxon>Symbiodiniaceae</taxon>
        <taxon>Durusdinium</taxon>
    </lineage>
</organism>
<evidence type="ECO:0000313" key="2">
    <source>
        <dbReference type="EMBL" id="CAK8992244.1"/>
    </source>
</evidence>
<feature type="compositionally biased region" description="Basic residues" evidence="1">
    <location>
        <begin position="905"/>
        <end position="915"/>
    </location>
</feature>
<dbReference type="EMBL" id="CAXAMN010001104">
    <property type="protein sequence ID" value="CAK8992245.1"/>
    <property type="molecule type" value="Genomic_DNA"/>
</dbReference>
<sequence length="915" mass="100481">MEQRLACLLDAVTSADPAAVVPDAVAGRVVECLSAEIGHCLPVFGGETCFRELLPLQKSCPRCDSHLAKIASAKAVATIVHTGGLVRKDHIPCRCRNKNCDMYGSLIWHNYFVDAGRHFFLGHPQDLKCFMVSSSFGFSIEWLEDFHSRVVRQHASFISESDVIQQRAVRHGQTAWLPVARLRKMISEAWFKWRLLVRGYAYNIPGVAQNPIDIHQGVEDLLKPVLPALQKAFSDAAVASARSANMRRDAIVMDGNAKNRRAVCAALLCGRKQSLSLNKTLRHNCPATPALGHLFCAKHNTDDVAAAPQDLEESYFVCLLALAASVVAMSRDVEYLPAMKKIWDAVRKMWQPADILTAKGHQMCQTWAVRASHPEYPYALHLLSMMAPLTNGAAVQIFPTASSPLVAFGINVNYSQTRKSSCTSHADSITRVLDSHVRQKTQTFLNQMSVEQDFTHDESTAAGQRPKPVAAVVLSSAIASATPEEWFHRCASDFDQVKNGSKLPGTPRHVWVPLPAEVAEMLGIAKEATSPAAAQAEWKETFPGEMPPELPATQDFAADYLPSSAGYPVRLLDGNMSRLRFRRDPRVPSGFTAEWRVANRAFPVPPEFQLEAAVLRVTEYFSVPHMKLDLTPEAQQMHMSYQGGLNVQSHMARERADPVGGARLGAAPWHIGVLAGLLLVYEIFSGVYSADRLQQKDLQVHTIKDIALGEEAASPNPQPQPAEVQPDFDALVGADPLPFPGGDFADSIVDDAAASHSPELPPETEPLRVADVRSIEFGYGPDGASVQSAFHAKHLTDRFIMKATLLHGHPKVTSKTICDKLRSSRESGRKALPRENWVAVMEACAGSPILDFQDDTLQLRAIPQDAPGRTFYHNELMKLCGVTMRELMTAMNRAAAAKAKSAAPPKRKRQDGHED</sequence>
<evidence type="ECO:0000313" key="3">
    <source>
        <dbReference type="EMBL" id="CAK8992245.1"/>
    </source>
</evidence>
<comment type="caution">
    <text evidence="3">The sequence shown here is derived from an EMBL/GenBank/DDBJ whole genome shotgun (WGS) entry which is preliminary data.</text>
</comment>